<reference evidence="2 3" key="1">
    <citation type="submission" date="2018-09" db="EMBL/GenBank/DDBJ databases">
        <authorList>
            <person name="Zhu H."/>
        </authorList>
    </citation>
    <scope>NUCLEOTIDE SEQUENCE [LARGE SCALE GENOMIC DNA]</scope>
    <source>
        <strain evidence="2 3">K2S05-167</strain>
    </source>
</reference>
<dbReference type="Proteomes" id="UP000286287">
    <property type="component" value="Unassembled WGS sequence"/>
</dbReference>
<evidence type="ECO:0000313" key="3">
    <source>
        <dbReference type="Proteomes" id="UP000286287"/>
    </source>
</evidence>
<feature type="transmembrane region" description="Helical" evidence="1">
    <location>
        <begin position="60"/>
        <end position="83"/>
    </location>
</feature>
<keyword evidence="3" id="KW-1185">Reference proteome</keyword>
<dbReference type="AlphaFoldDB" id="A0A418VCL3"/>
<feature type="transmembrane region" description="Helical" evidence="1">
    <location>
        <begin position="127"/>
        <end position="145"/>
    </location>
</feature>
<keyword evidence="1" id="KW-1133">Transmembrane helix</keyword>
<dbReference type="OrthoDB" id="70063at2"/>
<organism evidence="2 3">
    <name type="scientific">Deinococcus cavernae</name>
    <dbReference type="NCBI Taxonomy" id="2320857"/>
    <lineage>
        <taxon>Bacteria</taxon>
        <taxon>Thermotogati</taxon>
        <taxon>Deinococcota</taxon>
        <taxon>Deinococci</taxon>
        <taxon>Deinococcales</taxon>
        <taxon>Deinococcaceae</taxon>
        <taxon>Deinococcus</taxon>
    </lineage>
</organism>
<keyword evidence="1" id="KW-0812">Transmembrane</keyword>
<name>A0A418VCL3_9DEIO</name>
<evidence type="ECO:0000313" key="2">
    <source>
        <dbReference type="EMBL" id="RJF73884.1"/>
    </source>
</evidence>
<keyword evidence="1" id="KW-0472">Membrane</keyword>
<evidence type="ECO:0000256" key="1">
    <source>
        <dbReference type="SAM" id="Phobius"/>
    </source>
</evidence>
<protein>
    <submittedName>
        <fullName evidence="2">Rod shape-determining protein MreD</fullName>
    </submittedName>
</protein>
<sequence>MIVAYFVLLIIVQGFLARLLQPIGIAPPDLFLLTGAALAWRWRPTGALLGAFTVGLLQDILGAGALGLHAVGLAGGALLVLAVRRWLPGGGWRRLALTVAAALVGQWFTFTLLTYMLRTNLVTVPTLLKVVPMTFLTTFLIGWWWESLMTYLLGRPQEGLD</sequence>
<comment type="caution">
    <text evidence="2">The sequence shown here is derived from an EMBL/GenBank/DDBJ whole genome shotgun (WGS) entry which is preliminary data.</text>
</comment>
<gene>
    <name evidence="2" type="ORF">D3875_19035</name>
</gene>
<accession>A0A418VCL3</accession>
<proteinExistence type="predicted"/>
<feature type="transmembrane region" description="Helical" evidence="1">
    <location>
        <begin position="95"/>
        <end position="115"/>
    </location>
</feature>
<dbReference type="EMBL" id="QYUJ01000014">
    <property type="protein sequence ID" value="RJF73884.1"/>
    <property type="molecule type" value="Genomic_DNA"/>
</dbReference>